<keyword evidence="3 5" id="KW-0732">Signal</keyword>
<dbReference type="Gene3D" id="3.40.190.10">
    <property type="entry name" value="Periplasmic binding protein-like II"/>
    <property type="match status" value="2"/>
</dbReference>
<feature type="region of interest" description="Disordered" evidence="4">
    <location>
        <begin position="32"/>
        <end position="55"/>
    </location>
</feature>
<evidence type="ECO:0000256" key="5">
    <source>
        <dbReference type="SAM" id="SignalP"/>
    </source>
</evidence>
<evidence type="ECO:0000256" key="3">
    <source>
        <dbReference type="ARBA" id="ARBA00022729"/>
    </source>
</evidence>
<evidence type="ECO:0000313" key="7">
    <source>
        <dbReference type="Proteomes" id="UP000229340"/>
    </source>
</evidence>
<dbReference type="GO" id="GO:0030973">
    <property type="term" value="F:molybdate ion binding"/>
    <property type="evidence" value="ECO:0007669"/>
    <property type="project" value="TreeGrafter"/>
</dbReference>
<dbReference type="AlphaFoldDB" id="A0A2D2LV17"/>
<dbReference type="InterPro" id="IPR050682">
    <property type="entry name" value="ModA/WtpA"/>
</dbReference>
<evidence type="ECO:0000256" key="4">
    <source>
        <dbReference type="SAM" id="MobiDB-lite"/>
    </source>
</evidence>
<dbReference type="EMBL" id="CP024443">
    <property type="protein sequence ID" value="ATR78820.1"/>
    <property type="molecule type" value="Genomic_DNA"/>
</dbReference>
<organism evidence="6 7">
    <name type="scientific">Faucicola osloensis</name>
    <name type="common">Moraxella osloensis</name>
    <dbReference type="NCBI Taxonomy" id="34062"/>
    <lineage>
        <taxon>Bacteria</taxon>
        <taxon>Pseudomonadati</taxon>
        <taxon>Pseudomonadota</taxon>
        <taxon>Gammaproteobacteria</taxon>
        <taxon>Moraxellales</taxon>
        <taxon>Moraxellaceae</taxon>
        <taxon>Faucicola</taxon>
    </lineage>
</organism>
<dbReference type="Pfam" id="PF13531">
    <property type="entry name" value="SBP_bac_11"/>
    <property type="match status" value="1"/>
</dbReference>
<dbReference type="PANTHER" id="PTHR30632:SF14">
    <property type="entry name" value="TUNGSTATE_MOLYBDATE_CHROMATE-BINDING PROTEIN MODA"/>
    <property type="match status" value="1"/>
</dbReference>
<dbReference type="InterPro" id="IPR005950">
    <property type="entry name" value="ModA"/>
</dbReference>
<evidence type="ECO:0000256" key="2">
    <source>
        <dbReference type="ARBA" id="ARBA00022723"/>
    </source>
</evidence>
<feature type="chain" id="PRO_5013844103" evidence="5">
    <location>
        <begin position="23"/>
        <end position="313"/>
    </location>
</feature>
<dbReference type="Proteomes" id="UP000229340">
    <property type="component" value="Chromosome"/>
</dbReference>
<dbReference type="RefSeq" id="WP_100270072.1">
    <property type="nucleotide sequence ID" value="NZ_CP024443.1"/>
</dbReference>
<feature type="signal peptide" evidence="5">
    <location>
        <begin position="1"/>
        <end position="22"/>
    </location>
</feature>
<dbReference type="NCBIfam" id="TIGR01256">
    <property type="entry name" value="modA"/>
    <property type="match status" value="1"/>
</dbReference>
<comment type="similarity">
    <text evidence="1">Belongs to the bacterial solute-binding protein ModA family.</text>
</comment>
<proteinExistence type="inferred from homology"/>
<protein>
    <submittedName>
        <fullName evidence="6">Molybdate ABC transporter substrate-binding protein</fullName>
    </submittedName>
</protein>
<name>A0A2D2LV17_FAUOS</name>
<dbReference type="GO" id="GO:0046872">
    <property type="term" value="F:metal ion binding"/>
    <property type="evidence" value="ECO:0007669"/>
    <property type="project" value="UniProtKB-KW"/>
</dbReference>
<dbReference type="STRING" id="34062.AXE82_01980"/>
<gene>
    <name evidence="6" type="primary">modA</name>
    <name evidence="6" type="ORF">NP7_05830</name>
</gene>
<sequence length="313" mass="34317">MTFNQPTSICFNIMLCIITAFIAGCNSSNSNQNSTTSNKQSAKEPAKAISKNAPAASSPQAIENLRIAAFSNLRMVLPILVSDFNHNYPNIKIQITFEPNAALYDTVNANPQNFDIYLSGNQTYPKQMLASVKGVKSAPFTYTRGQLVLYSHTYPMDISPTTTLDQLMLDNKPFSLAIANPKSLAYGMAAEAWLVNQNLYNSIKSKIVYTNTLDETFALTDSGKVDFGFVSLSQVLNKPNDNALQNVDTLSNNYLILPKDSYPPILQDGIILNHPETSQIFVDYLKSAKAQDVLTDAGFLPICTSTTILPACK</sequence>
<dbReference type="SUPFAM" id="SSF53850">
    <property type="entry name" value="Periplasmic binding protein-like II"/>
    <property type="match status" value="1"/>
</dbReference>
<evidence type="ECO:0000313" key="6">
    <source>
        <dbReference type="EMBL" id="ATR78820.1"/>
    </source>
</evidence>
<keyword evidence="2" id="KW-0479">Metal-binding</keyword>
<dbReference type="GO" id="GO:0015689">
    <property type="term" value="P:molybdate ion transport"/>
    <property type="evidence" value="ECO:0007669"/>
    <property type="project" value="InterPro"/>
</dbReference>
<accession>A0A2D2LV17</accession>
<dbReference type="PANTHER" id="PTHR30632">
    <property type="entry name" value="MOLYBDATE-BINDING PERIPLASMIC PROTEIN"/>
    <property type="match status" value="1"/>
</dbReference>
<reference evidence="7" key="1">
    <citation type="submission" date="2017-11" db="EMBL/GenBank/DDBJ databases">
        <title>Complete genome sequence of Moraxella osloensis NP7 isolated from human skin.</title>
        <authorList>
            <person name="Lee K."/>
            <person name="Lim J.Y."/>
            <person name="Hwang I."/>
        </authorList>
    </citation>
    <scope>NUCLEOTIDE SEQUENCE [LARGE SCALE GENOMIC DNA]</scope>
    <source>
        <strain evidence="7">NP7</strain>
    </source>
</reference>
<evidence type="ECO:0000256" key="1">
    <source>
        <dbReference type="ARBA" id="ARBA00009175"/>
    </source>
</evidence>